<evidence type="ECO:0000259" key="4">
    <source>
        <dbReference type="PROSITE" id="PS51194"/>
    </source>
</evidence>
<reference evidence="5 6" key="1">
    <citation type="submission" date="2019-10" db="EMBL/GenBank/DDBJ databases">
        <authorList>
            <person name="Palmer J.M."/>
        </authorList>
    </citation>
    <scope>NUCLEOTIDE SEQUENCE [LARGE SCALE GENOMIC DNA]</scope>
    <source>
        <strain evidence="5 6">TWF694</strain>
    </source>
</reference>
<dbReference type="PROSITE" id="PS51194">
    <property type="entry name" value="HELICASE_CTER"/>
    <property type="match status" value="1"/>
</dbReference>
<dbReference type="Gene3D" id="3.40.50.300">
    <property type="entry name" value="P-loop containing nucleotide triphosphate hydrolases"/>
    <property type="match status" value="1"/>
</dbReference>
<comment type="caution">
    <text evidence="5">The sequence shown here is derived from an EMBL/GenBank/DDBJ whole genome shotgun (WGS) entry which is preliminary data.</text>
</comment>
<dbReference type="SUPFAM" id="SSF52540">
    <property type="entry name" value="P-loop containing nucleoside triphosphate hydrolases"/>
    <property type="match status" value="1"/>
</dbReference>
<dbReference type="AlphaFoldDB" id="A0AAV9X323"/>
<evidence type="ECO:0000313" key="5">
    <source>
        <dbReference type="EMBL" id="KAK6531912.1"/>
    </source>
</evidence>
<sequence length="94" mass="10092">MGIQTLRVDGSVDSVQRSTIISKFQADSSIAALLMTIDSCAVGLTLTNANTVHIVEPQSNPAVEGQAIARAYRLGQTQTVTVIRYITENTVEEI</sequence>
<evidence type="ECO:0000313" key="6">
    <source>
        <dbReference type="Proteomes" id="UP001365542"/>
    </source>
</evidence>
<evidence type="ECO:0000256" key="2">
    <source>
        <dbReference type="ARBA" id="ARBA00022801"/>
    </source>
</evidence>
<dbReference type="SMART" id="SM00490">
    <property type="entry name" value="HELICc"/>
    <property type="match status" value="1"/>
</dbReference>
<dbReference type="PANTHER" id="PTHR45626">
    <property type="entry name" value="TRANSCRIPTION TERMINATION FACTOR 2-RELATED"/>
    <property type="match status" value="1"/>
</dbReference>
<dbReference type="GO" id="GO:0008094">
    <property type="term" value="F:ATP-dependent activity, acting on DNA"/>
    <property type="evidence" value="ECO:0007669"/>
    <property type="project" value="TreeGrafter"/>
</dbReference>
<dbReference type="GO" id="GO:0006281">
    <property type="term" value="P:DNA repair"/>
    <property type="evidence" value="ECO:0007669"/>
    <property type="project" value="TreeGrafter"/>
</dbReference>
<keyword evidence="6" id="KW-1185">Reference proteome</keyword>
<accession>A0AAV9X323</accession>
<dbReference type="InterPro" id="IPR050628">
    <property type="entry name" value="SNF2_RAD54_helicase_TF"/>
</dbReference>
<dbReference type="GO" id="GO:0005634">
    <property type="term" value="C:nucleus"/>
    <property type="evidence" value="ECO:0007669"/>
    <property type="project" value="TreeGrafter"/>
</dbReference>
<dbReference type="Pfam" id="PF00271">
    <property type="entry name" value="Helicase_C"/>
    <property type="match status" value="1"/>
</dbReference>
<dbReference type="InterPro" id="IPR027417">
    <property type="entry name" value="P-loop_NTPase"/>
</dbReference>
<evidence type="ECO:0000256" key="3">
    <source>
        <dbReference type="ARBA" id="ARBA00022840"/>
    </source>
</evidence>
<proteinExistence type="predicted"/>
<dbReference type="InterPro" id="IPR001650">
    <property type="entry name" value="Helicase_C-like"/>
</dbReference>
<keyword evidence="2" id="KW-0378">Hydrolase</keyword>
<dbReference type="InterPro" id="IPR049730">
    <property type="entry name" value="SNF2/RAD54-like_C"/>
</dbReference>
<organism evidence="5 6">
    <name type="scientific">Orbilia ellipsospora</name>
    <dbReference type="NCBI Taxonomy" id="2528407"/>
    <lineage>
        <taxon>Eukaryota</taxon>
        <taxon>Fungi</taxon>
        <taxon>Dikarya</taxon>
        <taxon>Ascomycota</taxon>
        <taxon>Pezizomycotina</taxon>
        <taxon>Orbiliomycetes</taxon>
        <taxon>Orbiliales</taxon>
        <taxon>Orbiliaceae</taxon>
        <taxon>Orbilia</taxon>
    </lineage>
</organism>
<gene>
    <name evidence="5" type="ORF">TWF694_003075</name>
</gene>
<name>A0AAV9X323_9PEZI</name>
<evidence type="ECO:0000256" key="1">
    <source>
        <dbReference type="ARBA" id="ARBA00022741"/>
    </source>
</evidence>
<keyword evidence="3" id="KW-0067">ATP-binding</keyword>
<dbReference type="PANTHER" id="PTHR45626:SF22">
    <property type="entry name" value="DNA REPAIR PROTEIN RAD5"/>
    <property type="match status" value="1"/>
</dbReference>
<dbReference type="GO" id="GO:0005524">
    <property type="term" value="F:ATP binding"/>
    <property type="evidence" value="ECO:0007669"/>
    <property type="project" value="UniProtKB-KW"/>
</dbReference>
<dbReference type="GO" id="GO:0016787">
    <property type="term" value="F:hydrolase activity"/>
    <property type="evidence" value="ECO:0007669"/>
    <property type="project" value="UniProtKB-KW"/>
</dbReference>
<protein>
    <recommendedName>
        <fullName evidence="4">Helicase C-terminal domain-containing protein</fullName>
    </recommendedName>
</protein>
<dbReference type="Proteomes" id="UP001365542">
    <property type="component" value="Unassembled WGS sequence"/>
</dbReference>
<keyword evidence="1" id="KW-0547">Nucleotide-binding</keyword>
<dbReference type="CDD" id="cd18793">
    <property type="entry name" value="SF2_C_SNF"/>
    <property type="match status" value="1"/>
</dbReference>
<dbReference type="EMBL" id="JAVHJO010000012">
    <property type="protein sequence ID" value="KAK6531912.1"/>
    <property type="molecule type" value="Genomic_DNA"/>
</dbReference>
<feature type="domain" description="Helicase C-terminal" evidence="4">
    <location>
        <begin position="1"/>
        <end position="94"/>
    </location>
</feature>